<dbReference type="PANTHER" id="PTHR28110:SF1">
    <property type="entry name" value="TRANSMEMBRANE PROTEIN"/>
    <property type="match status" value="1"/>
</dbReference>
<dbReference type="InterPro" id="IPR055323">
    <property type="entry name" value="C57A10.07/YOR238W"/>
</dbReference>
<comment type="caution">
    <text evidence="1">The sequence shown here is derived from an EMBL/GenBank/DDBJ whole genome shotgun (WGS) entry which is preliminary data.</text>
</comment>
<evidence type="ECO:0008006" key="3">
    <source>
        <dbReference type="Google" id="ProtNLM"/>
    </source>
</evidence>
<gene>
    <name evidence="1" type="ORF">CYCCA115_LOCUS21979</name>
</gene>
<proteinExistence type="predicted"/>
<organism evidence="1 2">
    <name type="scientific">Cylindrotheca closterium</name>
    <dbReference type="NCBI Taxonomy" id="2856"/>
    <lineage>
        <taxon>Eukaryota</taxon>
        <taxon>Sar</taxon>
        <taxon>Stramenopiles</taxon>
        <taxon>Ochrophyta</taxon>
        <taxon>Bacillariophyta</taxon>
        <taxon>Bacillariophyceae</taxon>
        <taxon>Bacillariophycidae</taxon>
        <taxon>Bacillariales</taxon>
        <taxon>Bacillariaceae</taxon>
        <taxon>Cylindrotheca</taxon>
    </lineage>
</organism>
<evidence type="ECO:0000313" key="2">
    <source>
        <dbReference type="Proteomes" id="UP001295423"/>
    </source>
</evidence>
<sequence>MALRSPLAHAVGYVCIFYLFRRLCEFNVEYNMEGMVGCHHAEDSSQPHSYINQSSTLPFDHNAAARNATHLIIVAGHAALISHHLGDVGEDEADWFLLEYQIGQGLPQVIKAHIEAALEEAQSDPEGLVIFSGGPTRTAVGPEAEGPSYFQAAEAMKLWPQGSNVRSRTTTEEFALDSYQNLLFSICRFKEVTGSYPKHISMISFSFKRRRFEEVHAPALRWPAGKFTFIGVNPPTSTGFDLEKSSQGELLNSLKPFEEDPYGCGDVLQKKRIERNPFYRTAPYPLSCPDLKPLLDWCGPDIVPLDQVPWNKDGDR</sequence>
<dbReference type="PANTHER" id="PTHR28110">
    <property type="entry name" value="TRANSMEMBRANE PROTEIN"/>
    <property type="match status" value="1"/>
</dbReference>
<dbReference type="Proteomes" id="UP001295423">
    <property type="component" value="Unassembled WGS sequence"/>
</dbReference>
<dbReference type="AlphaFoldDB" id="A0AAD2G9H8"/>
<accession>A0AAD2G9H8</accession>
<evidence type="ECO:0000313" key="1">
    <source>
        <dbReference type="EMBL" id="CAJ1966395.1"/>
    </source>
</evidence>
<name>A0AAD2G9H8_9STRA</name>
<reference evidence="1" key="1">
    <citation type="submission" date="2023-08" db="EMBL/GenBank/DDBJ databases">
        <authorList>
            <person name="Audoor S."/>
            <person name="Bilcke G."/>
        </authorList>
    </citation>
    <scope>NUCLEOTIDE SEQUENCE</scope>
</reference>
<keyword evidence="2" id="KW-1185">Reference proteome</keyword>
<dbReference type="GO" id="GO:0005737">
    <property type="term" value="C:cytoplasm"/>
    <property type="evidence" value="ECO:0007669"/>
    <property type="project" value="TreeGrafter"/>
</dbReference>
<dbReference type="EMBL" id="CAKOGP040002280">
    <property type="protein sequence ID" value="CAJ1966395.1"/>
    <property type="molecule type" value="Genomic_DNA"/>
</dbReference>
<protein>
    <recommendedName>
        <fullName evidence="3">DUF218 domain-containing protein</fullName>
    </recommendedName>
</protein>